<sequence length="4688" mass="536790">MMQKKLTQTNRQAKIQEFTPSQLIQKQLSGQIFEDAHPKIKIIEFQNLADFSSQPVSSVPIDEPLFDPIPPIIQFTDYEPLQIKEKIFKLRNKDRVARRVKIYKPDSRLFQVVPQGTNGKDAGTGTKAYILQLYSIRQLQVWKLISLFVFLLNQNQIIIMMLLLKQKERNLLFQLAMIDFPDSLDFGNCPVKYTTEKPVIIRNLGEKTTKWFLKLPLGFDADKREGVLEYGKNEQIVIKFFPTEARSYKNKAILQYDNMEAYVPIIGVAHNGNVYLSKSQINMTEAFIGLQLQQTLQIINKSNVKVDFEWRAFATEKEEQEKKNRLRNQLEEEEAEERMLIKELVSNEGVHEELELEEDEDSEEEERDEKAIILKRQKKAELQLARKYRNIRKAIEDDLLLFIDDIFTIEPTQGQIWPNSEMTVTVTFVPRSAFLYQTVAYCNISCSEERLPLNLYGQGMGPRAFLSVYEVNLGDVFVNEIHKTEVVIENRGEIECKFELMPNERAFGKMFKFDVERGVLAVGQRMPFTITFKSSIPGEFKETFRWKLEGSTDQLTILFIGHVIAPTFNFQDEKIQFGTVSYSFEQTKTIKMTNTSTVAFTYELKIPGDGKLAEREFEIEPRRNTIQPKNFDVIKVTFIPKQIKTYEQVMVVDIEGVGQDMLSIPITADCQAPRVELRPSDRLAFNKGEDQKVFLRNPCKSRVDLINTSELPAKFVVLPQNDEYKVLADYTVEPSSGKINGNSTMSLEVTLTTKKLSDITLPLQINIVGTNNGQPHVITIVAFSEGPKVKTSKTELDFGNVEVLKDYSLKLTLTNDSDIEADFHAFTKNKISIFKPIQKHGIIKPKESCEIEVLCSADDAVKVSDVLHFVIKEGEDVEVQLKAKGIGSTIFCKDDLSSVNMGVNYTHRKVTKEIFVENKGRKQQKLQWTQKKPQQKKEDQDQKNNNNNNNKAPPPPEEESVFSIAPDTIVLPPKHGIMFQFRGYSQKKGKIQEIFMLNSTIGTERKANLLFATTIEGDFIQPTLQFSERKLFFKYSWEKGVPFMPISKNLEITCACPLPVNFDLKCQQPFTVNQDKLQLNPGKNAVVRIDFDPAFKSDRKSGDLEGKLQLSHYEHPHKDLIDLIGQVHFPNLIMETNLINFGSILYDTTKKMVMTMKNQSEMALNYEWTFVSEELSTQGQQPNIPINEIFDILPLSGYMEPGSEEQVEFVYNAIGGQRFKTTAVCHVDGGPEYEVTLVGDSSLLSSKMSTTLIELGDVRFCEWVSREFTIENTGKVTFEFKIDLRHVKKKGFVDVQPQNGKIAGGEKLRITVRVSPVIPAEFKEIILVQIGYYEPEPITIIGRGVYPSMVVQLPRAENPLFQQKFDVEITKKKADLENQIKRAQLLAKTSNQKVQVKTLEQVQLEVERDIDRFVFCEQIKKTVLDKQDERTHSRDQKEKFYDNVILATYICDFGNVVLNSIRQKTITINNPGTLPVEFVLDGKYFKPQGYNIVPERVLNLPSGANITLNIQYQTKKNMGFGPTKTVVPIELKKGPKFHLELVANITIPQIVIENSADGQIDFGKVLIGQKKIIFLRFVNDKEIDCEWSQSTRQELTADKKEEPRFVLVPNSGIIKSGDKQLVEAHFTPLIERNYSQKFTLNIKENATPYILNLKGTGTSINLQFNPSLINIGPILPYDKFAHSILEIKNPTEFDTELFSLDFDTQYLQDDEIINSYPQLEHTDFVLMPVRQPGQPIWVDFQKAFSRSKRKDQILNKLQDPNVENKEQLQKELDDIVVQETMIKVEYPKKVSDDVLKNIVIMGPPKCGKTHLANYLEQTHRRKVINLNELVQWNQENQTQAYQQLEQYLQQRQNEIQFVQQEREKLLKKAGKKSKDLEDKWGPIPLHLYEYLSEEIIVKLLKARLVHEDCGAGAIFDNLQSKYWPNELYLMKCIMEIDSHLQVVVLKEQYDQYGYEIQKLIEWPGMEKLAEDDKPKKEEIVEPIPTSKDKNNKLQTKRGKDQSQSVSKKQEKPNVTQLQLQQQQQSRQKSRPKSQPKSAGNLVEQNYYDVFYPGSFEDEIQRQNFNELIIKVKALIENTYHEKIEIASKIHDPVFDEGKKEEKPQKPAKKGDKPPEPEEPKVEIIDYTHLQKGERQFNEVPFHYNLPQLCQTGLQIIAAPIYPNPNSLPIPDPIYHQIVMKKKDNLNQSIQTGRKKTDTKESSIHQSNTTLTQTLKYFNILTPKDMYVKDPKMQSQQKTENVDEDKQNLQEEPNKHLEEINSPGREQPQHPDQLNKPITPSVKARANVTSRSIANVSKRSQQQKNAESTQNNDQKYNFKLEDLIQKQYRWTIPAGRTLILVIQFFTKHTGGFEGRLNFDNFFSIKKSAAEVKGIADYPSLSTLPKQLFWTVKKSRPINAPDSYLNKVYVQNEQSFDFGPLLIGKSDKVANRAINSTTFRLSNSGKFDTELQFSLLSSIQENKEIQKGVFSLDLDISKIQLNSVPLELRVWAFPDKPQKFKDDLIVQIKDNPLPLIIPMVCTGCRPTIDLINPDVKFERLLISQSDARTVTIKNTGMINAKWKLTGIEQLEEEFQVINTSGELAPTMEAKIEIRFRAIKERKLNLKITLEVEDVENMNIKQDPKIINVDAEAFQIQVDIKYPTPENILDFGSVKVGDFKDQILQVKNIGQYLVKIKCLIKKKLFTQLFQLEPMETDLNPGQQKDILIRFCGVKEIKMKTTNDTTDLYLEILEGKTQEIYKPVPINVQFNSVYSKYSINPLKNINFGPIQFNESKVRHLEIKNEGQFEFNFTIFDYANEEFRKQLLEQQNKEAQEKKELMKAMPSSLAPVDPKKGPKKDDKKQEKKQGKPGKNDPPPGQLKIGQWTILPSVGTIAPDSSCTVEITFAGQGQKNYEQKLAIDIINRNPEDQPNGIEYEVLSESCIPGISTITYESIFEEQVVLQSQLNNLSNLINSNVFFIEEKVFSFGTLVPSKVPDGVVERFKLTNPNKIPCSVKLDTRRRQNYPNDNFAFEVLPKQVKIAPHESVYIKVAFKPTIMAQYYGIFEAIVENGEQSPKTHKLLFDLRGEGALPTLKLEKPKEWLDERTPVVKFGRVRLGKTLSMPIVLKNDGQIPATVKWDLAAVNEHFRFLDQNTFTLTPKTTATFNIEFTPKDVGLKQHYFVMQTLLNPYEVTKVAVTGEAFQEDIVFENLDDEVQFGDCIINAEKKIQFYLKNNGPNTIRFQWNTQGCEDFSFIPRQGHLNTKESKPITLIFKSNRSIIHKSFALQCDTKQINKKTQSEWDDSMATTKYVTLTEYNWLMKRREEEEARRLAEEAANKKGAKKVDKKAAKQEIIQPPQPEPGEEANIPISDPLPEPEYQAIDKSDKSMPLKVNAIADFAKYEIDQRSIYFKETLMYTTRVHQLKLKNTSLISINYNCKIVSAETGAIDPGYFYVYPKQGKIASNSDEMFTVKFSPTEVDESNERLLVISIDNLDPNQEKLIVELDGQAERPICHFELPPSNYRDKKPDLEAKYNVIEFESLGCKVKNTKRFYVVNPTSVGYEYEWKRIDDEKNQNANYFKCITIKGVVLSGKKSEIIFEYSPDTQGQHESYWVFEIPQEHIVQYFLITGSVVEPNVIFNVGKVNFGPLLVQGKNKETVILKNLEDVPLSFQFDKESFHNPDYGDSLTITPVQGTIKALGDQPIEICFAPKVEREYNYNLLCNVKRRQRPVTLNVKGIGYILHNNVYLNGVAVTQQSTVVELGDLYINEKSSKQITVENQGDFNFDFSVRKSVQLSNIVVINPENGTVKKNEKFNIEIRYQPTAPQKLNQQFSLCISSGPTYNFQLIGSAKKPAVEFSFLQYDFGPCFVLRQPLPITKHLELRNRDVQAMAIEALYEKKPYFGVQLPSGQVLLPIQIETHKDKKGIIQTKELNVLQIPITFTPRELIRYDESVIFDINGLQKVEVRFTGEGVPLKLDLLKTEYQFVDFGIYGVGQVGSEVISLVNNSQKMVTLIFEQDLLKELKQKYYIKVRPKKEFVINPRERKEITLTFKPQQRLHSFKTDLFFKIVENNEVRKLLTISGACHGIELKLMEDTIGFGGVVINSRLTKNVQLSNLGDVAAKFQWDTSFCKNYFTITPLQGTLPAHEDLQFQITFHPNAIDNDIRFDKVKCLIQNSDPLYLNLLGKCIEQPKEQIQEVKFETVVRVPTSKKVMVKNPTPKPWKVKASVSALLPQFKDYFEGKEYVEVPANGQAEYEVIYKPLTMTSNPQIQNLQDQHEGSLFFPLPDGQALLYNLFGKSLPPLPQTVDTTMKAKKNTTQVLQVKNWLKTSQRFEVTWTLDPDDPSIILNGANTFEVSSEGTKEYKLTVYGLKQAQNKVTVYFRNAITQEFVFFKINLNIQPPDQLPKIELFSIVREVATKLITIENPINQPVEFKKDQLIAEVDSVSFNPQQFVIPPKSEFGLEIAYRPLIVQDIQSKITIKSVQLGEFIYPLKLQGLQQNVSRSLYFKASLGTEMVLPFKFMNYTKKPTTYTCYATKLGPNGKPLPVNIDPKAKGAPAQTTDFICEQVQFQAPQSESFDGVECQISVKYEPSSLNESRGILVVTSPDGGEYQCLLIGQGITPQPKGPYKLSGAKPPAIEFKNPFFEAQEFTLRIDNPAFTSSVKSPIKVDGKKVLSINITYKAVPNTSNNGRLIISCGDLPQWVFYLQGE</sequence>
<proteinExistence type="predicted"/>
<keyword evidence="3" id="KW-0963">Cytoplasm</keyword>
<dbReference type="PANTHER" id="PTHR23053:SF0">
    <property type="entry name" value="HYDROCEPHALUS-INDUCING PROTEIN HOMOLOG"/>
    <property type="match status" value="1"/>
</dbReference>
<evidence type="ECO:0000256" key="1">
    <source>
        <dbReference type="ARBA" id="ARBA00004316"/>
    </source>
</evidence>
<dbReference type="OrthoDB" id="442692at2759"/>
<evidence type="ECO:0000256" key="5">
    <source>
        <dbReference type="SAM" id="Coils"/>
    </source>
</evidence>
<comment type="subcellular location">
    <subcellularLocation>
        <location evidence="1">Cell projection</location>
    </subcellularLocation>
    <subcellularLocation>
        <location evidence="2">Cytoplasm</location>
    </subcellularLocation>
</comment>
<dbReference type="InterPro" id="IPR033305">
    <property type="entry name" value="Hydin-like"/>
</dbReference>
<feature type="region of interest" description="Disordered" evidence="6">
    <location>
        <begin position="3312"/>
        <end position="3349"/>
    </location>
</feature>
<feature type="transmembrane region" description="Helical" evidence="7">
    <location>
        <begin position="144"/>
        <end position="164"/>
    </location>
</feature>
<gene>
    <name evidence="9" type="ORF">PSON_ATCC_30995.1.T1730093</name>
</gene>
<feature type="coiled-coil region" evidence="5">
    <location>
        <begin position="313"/>
        <end position="347"/>
    </location>
</feature>
<name>A0A8S1RJE2_9CILI</name>
<keyword evidence="10" id="KW-1185">Reference proteome</keyword>
<dbReference type="Pfam" id="PF24507">
    <property type="entry name" value="Ig_CFAP65_4th"/>
    <property type="match status" value="1"/>
</dbReference>
<keyword evidence="7" id="KW-0812">Transmembrane</keyword>
<feature type="compositionally biased region" description="Basic and acidic residues" evidence="6">
    <location>
        <begin position="3312"/>
        <end position="3328"/>
    </location>
</feature>
<feature type="coiled-coil region" evidence="5">
    <location>
        <begin position="1834"/>
        <end position="1868"/>
    </location>
</feature>
<evidence type="ECO:0000256" key="4">
    <source>
        <dbReference type="ARBA" id="ARBA00023273"/>
    </source>
</evidence>
<organism evidence="9 10">
    <name type="scientific">Paramecium sonneborni</name>
    <dbReference type="NCBI Taxonomy" id="65129"/>
    <lineage>
        <taxon>Eukaryota</taxon>
        <taxon>Sar</taxon>
        <taxon>Alveolata</taxon>
        <taxon>Ciliophora</taxon>
        <taxon>Intramacronucleata</taxon>
        <taxon>Oligohymenophorea</taxon>
        <taxon>Peniculida</taxon>
        <taxon>Parameciidae</taxon>
        <taxon>Paramecium</taxon>
    </lineage>
</organism>
<feature type="compositionally biased region" description="Basic and acidic residues" evidence="6">
    <location>
        <begin position="2828"/>
        <end position="2844"/>
    </location>
</feature>
<dbReference type="GO" id="GO:0003341">
    <property type="term" value="P:cilium movement"/>
    <property type="evidence" value="ECO:0007669"/>
    <property type="project" value="TreeGrafter"/>
</dbReference>
<dbReference type="PROSITE" id="PS50202">
    <property type="entry name" value="MSP"/>
    <property type="match status" value="1"/>
</dbReference>
<feature type="region of interest" description="Disordered" evidence="6">
    <location>
        <begin position="2814"/>
        <end position="2859"/>
    </location>
</feature>
<dbReference type="InterPro" id="IPR000535">
    <property type="entry name" value="MSP_dom"/>
</dbReference>
<evidence type="ECO:0000313" key="9">
    <source>
        <dbReference type="EMBL" id="CAD8127170.1"/>
    </source>
</evidence>
<evidence type="ECO:0000256" key="2">
    <source>
        <dbReference type="ARBA" id="ARBA00004496"/>
    </source>
</evidence>
<feature type="region of interest" description="Disordered" evidence="6">
    <location>
        <begin position="2230"/>
        <end position="2312"/>
    </location>
</feature>
<dbReference type="InterPro" id="IPR057470">
    <property type="entry name" value="Ig_CFAP65_7th"/>
</dbReference>
<dbReference type="Pfam" id="PF25249">
    <property type="entry name" value="Ig_CFAP65_7th"/>
    <property type="match status" value="1"/>
</dbReference>
<feature type="compositionally biased region" description="Basic and acidic residues" evidence="6">
    <location>
        <begin position="2239"/>
        <end position="2258"/>
    </location>
</feature>
<reference evidence="9" key="1">
    <citation type="submission" date="2021-01" db="EMBL/GenBank/DDBJ databases">
        <authorList>
            <consortium name="Genoscope - CEA"/>
            <person name="William W."/>
        </authorList>
    </citation>
    <scope>NUCLEOTIDE SEQUENCE</scope>
</reference>
<dbReference type="InterPro" id="IPR031549">
    <property type="entry name" value="ASH"/>
</dbReference>
<feature type="region of interest" description="Disordered" evidence="6">
    <location>
        <begin position="1971"/>
        <end position="2039"/>
    </location>
</feature>
<dbReference type="Pfam" id="PF15780">
    <property type="entry name" value="ASH"/>
    <property type="match status" value="1"/>
</dbReference>
<dbReference type="Pfam" id="PF22544">
    <property type="entry name" value="HYDIN_VesB_CFA65-like_Ig"/>
    <property type="match status" value="7"/>
</dbReference>
<dbReference type="InterPro" id="IPR058536">
    <property type="entry name" value="Ig_CFAP65_4th"/>
</dbReference>
<dbReference type="InterPro" id="IPR053879">
    <property type="entry name" value="HYDIN_VesB_CFA65-like_Ig"/>
</dbReference>
<feature type="compositionally biased region" description="Low complexity" evidence="6">
    <location>
        <begin position="2016"/>
        <end position="2026"/>
    </location>
</feature>
<evidence type="ECO:0000256" key="7">
    <source>
        <dbReference type="SAM" id="Phobius"/>
    </source>
</evidence>
<feature type="compositionally biased region" description="Polar residues" evidence="6">
    <location>
        <begin position="2286"/>
        <end position="2312"/>
    </location>
</feature>
<dbReference type="GO" id="GO:1904158">
    <property type="term" value="P:axonemal central apparatus assembly"/>
    <property type="evidence" value="ECO:0007669"/>
    <property type="project" value="TreeGrafter"/>
</dbReference>
<protein>
    <recommendedName>
        <fullName evidence="8">MSP domain-containing protein</fullName>
    </recommendedName>
</protein>
<keyword evidence="4" id="KW-0966">Cell projection</keyword>
<evidence type="ECO:0000313" key="10">
    <source>
        <dbReference type="Proteomes" id="UP000692954"/>
    </source>
</evidence>
<feature type="region of interest" description="Disordered" evidence="6">
    <location>
        <begin position="921"/>
        <end position="960"/>
    </location>
</feature>
<dbReference type="GO" id="GO:0005930">
    <property type="term" value="C:axoneme"/>
    <property type="evidence" value="ECO:0007669"/>
    <property type="project" value="TreeGrafter"/>
</dbReference>
<accession>A0A8S1RJE2</accession>
<keyword evidence="5" id="KW-0175">Coiled coil</keyword>
<dbReference type="PANTHER" id="PTHR23053">
    <property type="entry name" value="DLEC1 DELETED IN LUNG AND ESOPHAGEAL CANCER 1"/>
    <property type="match status" value="1"/>
</dbReference>
<comment type="caution">
    <text evidence="9">The sequence shown here is derived from an EMBL/GenBank/DDBJ whole genome shotgun (WGS) entry which is preliminary data.</text>
</comment>
<dbReference type="Proteomes" id="UP000692954">
    <property type="component" value="Unassembled WGS sequence"/>
</dbReference>
<evidence type="ECO:0000256" key="6">
    <source>
        <dbReference type="SAM" id="MobiDB-lite"/>
    </source>
</evidence>
<keyword evidence="7" id="KW-0472">Membrane</keyword>
<keyword evidence="7" id="KW-1133">Transmembrane helix</keyword>
<feature type="domain" description="MSP" evidence="8">
    <location>
        <begin position="674"/>
        <end position="814"/>
    </location>
</feature>
<evidence type="ECO:0000256" key="3">
    <source>
        <dbReference type="ARBA" id="ARBA00022490"/>
    </source>
</evidence>
<feature type="region of interest" description="Disordered" evidence="6">
    <location>
        <begin position="2094"/>
        <end position="2119"/>
    </location>
</feature>
<dbReference type="Pfam" id="PF23316">
    <property type="entry name" value="Ig_DLEC1_6th"/>
    <property type="match status" value="1"/>
</dbReference>
<dbReference type="EMBL" id="CAJJDN010000173">
    <property type="protein sequence ID" value="CAD8127170.1"/>
    <property type="molecule type" value="Genomic_DNA"/>
</dbReference>
<evidence type="ECO:0000259" key="8">
    <source>
        <dbReference type="PROSITE" id="PS50202"/>
    </source>
</evidence>